<feature type="compositionally biased region" description="Polar residues" evidence="1">
    <location>
        <begin position="217"/>
        <end position="227"/>
    </location>
</feature>
<protein>
    <submittedName>
        <fullName evidence="2">Uncharacterized protein</fullName>
    </submittedName>
</protein>
<dbReference type="Proteomes" id="UP000009096">
    <property type="component" value="Chromosome 9"/>
</dbReference>
<feature type="compositionally biased region" description="Basic and acidic residues" evidence="1">
    <location>
        <begin position="80"/>
        <end position="90"/>
    </location>
</feature>
<organism evidence="2 3">
    <name type="scientific">Gibberella moniliformis (strain M3125 / FGSC 7600)</name>
    <name type="common">Maize ear and stalk rot fungus</name>
    <name type="synonym">Fusarium verticillioides</name>
    <dbReference type="NCBI Taxonomy" id="334819"/>
    <lineage>
        <taxon>Eukaryota</taxon>
        <taxon>Fungi</taxon>
        <taxon>Dikarya</taxon>
        <taxon>Ascomycota</taxon>
        <taxon>Pezizomycotina</taxon>
        <taxon>Sordariomycetes</taxon>
        <taxon>Hypocreomycetidae</taxon>
        <taxon>Hypocreales</taxon>
        <taxon>Nectriaceae</taxon>
        <taxon>Fusarium</taxon>
        <taxon>Fusarium fujikuroi species complex</taxon>
    </lineage>
</organism>
<evidence type="ECO:0000256" key="1">
    <source>
        <dbReference type="SAM" id="MobiDB-lite"/>
    </source>
</evidence>
<feature type="region of interest" description="Disordered" evidence="1">
    <location>
        <begin position="80"/>
        <end position="287"/>
    </location>
</feature>
<sequence>MSKASEASAWPGAPPVAEDGFAFADGVFLAQSLARTVIGAPQQRNSRSISRLATTKITPRTGNLKVPVNVSKLETKLKKEWTKNDREAKKGAASKPDVKATPVKIEKKKPTAAGAKRKANDDEGNATAKKPKTVAPKTVTPKAKAPAKTPAKAPAKNTATTAAKDPETGPAPTPARKPQTARGVRGSASQSAGRGASTAATEPVKLRAKQTAPRGNGSRTSLGQGRQTPRDPSPAPRFAKPQTARRGGSFAARGRIPAPSDYGDAPPPYSEFPYQDYSSDEDNGSDDVDEVSIALLGILNGDYEVESRDVTKQ</sequence>
<dbReference type="EMBL" id="CM000586">
    <property type="protein sequence ID" value="EWG52359.1"/>
    <property type="molecule type" value="Genomic_DNA"/>
</dbReference>
<proteinExistence type="predicted"/>
<accession>W7MX19</accession>
<feature type="compositionally biased region" description="Acidic residues" evidence="1">
    <location>
        <begin position="278"/>
        <end position="287"/>
    </location>
</feature>
<dbReference type="AlphaFoldDB" id="W7MX19"/>
<dbReference type="OrthoDB" id="4121058at2759"/>
<dbReference type="eggNOG" id="ENOG502SS7G">
    <property type="taxonomic scope" value="Eukaryota"/>
</dbReference>
<dbReference type="VEuPathDB" id="FungiDB:FVEG_11129"/>
<name>W7MX19_GIBM7</name>
<dbReference type="RefSeq" id="XP_018758550.1">
    <property type="nucleotide sequence ID" value="XM_018900297.1"/>
</dbReference>
<feature type="compositionally biased region" description="Low complexity" evidence="1">
    <location>
        <begin position="181"/>
        <end position="200"/>
    </location>
</feature>
<dbReference type="GeneID" id="30068664"/>
<feature type="compositionally biased region" description="Low complexity" evidence="1">
    <location>
        <begin position="125"/>
        <end position="163"/>
    </location>
</feature>
<reference evidence="2 3" key="1">
    <citation type="journal article" date="2010" name="Nature">
        <title>Comparative genomics reveals mobile pathogenicity chromosomes in Fusarium.</title>
        <authorList>
            <person name="Ma L.J."/>
            <person name="van der Does H.C."/>
            <person name="Borkovich K.A."/>
            <person name="Coleman J.J."/>
            <person name="Daboussi M.J."/>
            <person name="Di Pietro A."/>
            <person name="Dufresne M."/>
            <person name="Freitag M."/>
            <person name="Grabherr M."/>
            <person name="Henrissat B."/>
            <person name="Houterman P.M."/>
            <person name="Kang S."/>
            <person name="Shim W.B."/>
            <person name="Woloshuk C."/>
            <person name="Xie X."/>
            <person name="Xu J.R."/>
            <person name="Antoniw J."/>
            <person name="Baker S.E."/>
            <person name="Bluhm B.H."/>
            <person name="Breakspear A."/>
            <person name="Brown D.W."/>
            <person name="Butchko R.A."/>
            <person name="Chapman S."/>
            <person name="Coulson R."/>
            <person name="Coutinho P.M."/>
            <person name="Danchin E.G."/>
            <person name="Diener A."/>
            <person name="Gale L.R."/>
            <person name="Gardiner D.M."/>
            <person name="Goff S."/>
            <person name="Hammond-Kosack K.E."/>
            <person name="Hilburn K."/>
            <person name="Hua-Van A."/>
            <person name="Jonkers W."/>
            <person name="Kazan K."/>
            <person name="Kodira C.D."/>
            <person name="Koehrsen M."/>
            <person name="Kumar L."/>
            <person name="Lee Y.H."/>
            <person name="Li L."/>
            <person name="Manners J.M."/>
            <person name="Miranda-Saavedra D."/>
            <person name="Mukherjee M."/>
            <person name="Park G."/>
            <person name="Park J."/>
            <person name="Park S.Y."/>
            <person name="Proctor R.H."/>
            <person name="Regev A."/>
            <person name="Ruiz-Roldan M.C."/>
            <person name="Sain D."/>
            <person name="Sakthikumar S."/>
            <person name="Sykes S."/>
            <person name="Schwartz D.C."/>
            <person name="Turgeon B.G."/>
            <person name="Wapinski I."/>
            <person name="Yoder O."/>
            <person name="Young S."/>
            <person name="Zeng Q."/>
            <person name="Zhou S."/>
            <person name="Galagan J."/>
            <person name="Cuomo C.A."/>
            <person name="Kistler H.C."/>
            <person name="Rep M."/>
        </authorList>
    </citation>
    <scope>NUCLEOTIDE SEQUENCE [LARGE SCALE GENOMIC DNA]</scope>
    <source>
        <strain evidence="3">M3125 / FGSC 7600</strain>
    </source>
</reference>
<dbReference type="HOGENOM" id="CLU_888644_0_0_1"/>
<dbReference type="KEGG" id="fvr:FVEG_11129"/>
<dbReference type="EMBL" id="DS022257">
    <property type="protein sequence ID" value="EWG52359.1"/>
    <property type="molecule type" value="Genomic_DNA"/>
</dbReference>
<evidence type="ECO:0000313" key="3">
    <source>
        <dbReference type="Proteomes" id="UP000009096"/>
    </source>
</evidence>
<keyword evidence="3" id="KW-1185">Reference proteome</keyword>
<evidence type="ECO:0000313" key="2">
    <source>
        <dbReference type="EMBL" id="EWG52359.1"/>
    </source>
</evidence>
<feature type="compositionally biased region" description="Low complexity" evidence="1">
    <location>
        <begin position="244"/>
        <end position="255"/>
    </location>
</feature>
<dbReference type="OMA" id="YCGFRND"/>
<gene>
    <name evidence="2" type="ORF">FVEG_11129</name>
</gene>